<feature type="region of interest" description="Disordered" evidence="1">
    <location>
        <begin position="314"/>
        <end position="408"/>
    </location>
</feature>
<proteinExistence type="predicted"/>
<feature type="compositionally biased region" description="Acidic residues" evidence="1">
    <location>
        <begin position="88"/>
        <end position="98"/>
    </location>
</feature>
<feature type="compositionally biased region" description="Low complexity" evidence="1">
    <location>
        <begin position="199"/>
        <end position="210"/>
    </location>
</feature>
<evidence type="ECO:0000313" key="2">
    <source>
        <dbReference type="Ensembl" id="ENSGEVP00005025099.1"/>
    </source>
</evidence>
<evidence type="ECO:0000256" key="1">
    <source>
        <dbReference type="SAM" id="MobiDB-lite"/>
    </source>
</evidence>
<feature type="compositionally biased region" description="Pro residues" evidence="1">
    <location>
        <begin position="367"/>
        <end position="385"/>
    </location>
</feature>
<dbReference type="GeneTree" id="ENSGT01100000267101"/>
<dbReference type="AlphaFoldDB" id="A0A8C4YG06"/>
<accession>A0A8C4YG06</accession>
<feature type="compositionally biased region" description="Low complexity" evidence="1">
    <location>
        <begin position="228"/>
        <end position="238"/>
    </location>
</feature>
<feature type="compositionally biased region" description="Low complexity" evidence="1">
    <location>
        <begin position="99"/>
        <end position="119"/>
    </location>
</feature>
<reference evidence="2" key="2">
    <citation type="submission" date="2025-09" db="UniProtKB">
        <authorList>
            <consortium name="Ensembl"/>
        </authorList>
    </citation>
    <scope>IDENTIFICATION</scope>
</reference>
<feature type="compositionally biased region" description="Gly residues" evidence="1">
    <location>
        <begin position="16"/>
        <end position="28"/>
    </location>
</feature>
<dbReference type="OrthoDB" id="441660at2759"/>
<name>A0A8C4YG06_9SAUR</name>
<organism evidence="2 3">
    <name type="scientific">Gopherus evgoodei</name>
    <name type="common">Goodes thornscrub tortoise</name>
    <dbReference type="NCBI Taxonomy" id="1825980"/>
    <lineage>
        <taxon>Eukaryota</taxon>
        <taxon>Metazoa</taxon>
        <taxon>Chordata</taxon>
        <taxon>Craniata</taxon>
        <taxon>Vertebrata</taxon>
        <taxon>Euteleostomi</taxon>
        <taxon>Archelosauria</taxon>
        <taxon>Testudinata</taxon>
        <taxon>Testudines</taxon>
        <taxon>Cryptodira</taxon>
        <taxon>Durocryptodira</taxon>
        <taxon>Testudinoidea</taxon>
        <taxon>Testudinidae</taxon>
        <taxon>Gopherus</taxon>
    </lineage>
</organism>
<dbReference type="Proteomes" id="UP000694390">
    <property type="component" value="Unassembled WGS sequence"/>
</dbReference>
<feature type="region of interest" description="Disordered" evidence="1">
    <location>
        <begin position="168"/>
        <end position="253"/>
    </location>
</feature>
<protein>
    <submittedName>
        <fullName evidence="2">Uncharacterized protein</fullName>
    </submittedName>
</protein>
<feature type="region of interest" description="Disordered" evidence="1">
    <location>
        <begin position="1"/>
        <end position="122"/>
    </location>
</feature>
<dbReference type="Ensembl" id="ENSGEVT00005026385.1">
    <property type="protein sequence ID" value="ENSGEVP00005025099.1"/>
    <property type="gene ID" value="ENSGEVG00005017747.1"/>
</dbReference>
<keyword evidence="3" id="KW-1185">Reference proteome</keyword>
<sequence length="408" mass="43228">MGAERLAGHRVAGQEEGWGQGGWQGTGEWGRRKDGVLGWQEGWGQTPGQEGHSPPLSPQHLQEVLQLPEEEGEGPPEMTLTELAPEGGEGEEEGEDGEGAPVEGDVQPTQPAPSTAAPQPEEDGFSYVFSRLDSLDAAVHRLNVQFYTMDLRLAQFSQGLAELRGRLAEAQEGAGGQSEVTDPPPHCRLPAGPEAPWLRRGAGAVPAAGREPGHAGRRRRTGRPAPLPARGLPALQLAGLGGHPRPAGRGPVAVRERPARLLLRLVPGPPGEPAQRGRPGELRLPLLRRRQVVGQRLRPAHVLRLRVPALGEGVRTGLAPGTLRPDTQHPPTPRDPASPSPETQQQPPGPCAQRPSTCPLGTQHLLPPQPRDPAPAPPETLPPPAQKSSTCLPQEPHIPQPGDPAPAP</sequence>
<feature type="compositionally biased region" description="Pro residues" evidence="1">
    <location>
        <begin position="328"/>
        <end position="339"/>
    </location>
</feature>
<reference evidence="2" key="1">
    <citation type="submission" date="2025-08" db="UniProtKB">
        <authorList>
            <consortium name="Ensembl"/>
        </authorList>
    </citation>
    <scope>IDENTIFICATION</scope>
</reference>
<feature type="compositionally biased region" description="Pro residues" evidence="1">
    <location>
        <begin position="396"/>
        <end position="408"/>
    </location>
</feature>
<feature type="compositionally biased region" description="Low complexity" evidence="1">
    <location>
        <begin position="75"/>
        <end position="86"/>
    </location>
</feature>
<evidence type="ECO:0000313" key="3">
    <source>
        <dbReference type="Proteomes" id="UP000694390"/>
    </source>
</evidence>